<protein>
    <submittedName>
        <fullName evidence="3">Uncharacterized protein</fullName>
    </submittedName>
</protein>
<proteinExistence type="predicted"/>
<gene>
    <name evidence="3" type="ORF">KP509_23G083700</name>
</gene>
<dbReference type="EMBL" id="CM035428">
    <property type="protein sequence ID" value="KAH7302706.1"/>
    <property type="molecule type" value="Genomic_DNA"/>
</dbReference>
<keyword evidence="2" id="KW-0802">TPR repeat</keyword>
<dbReference type="Proteomes" id="UP000825935">
    <property type="component" value="Chromosome 23"/>
</dbReference>
<dbReference type="PANTHER" id="PTHR44203:SF2">
    <property type="entry name" value="ETO1-LIKE PROTEIN 1"/>
    <property type="match status" value="1"/>
</dbReference>
<dbReference type="PANTHER" id="PTHR44203">
    <property type="entry name" value="ETO1-RELATED"/>
    <property type="match status" value="1"/>
</dbReference>
<sequence>MTLASPSQMRGLWLADSCKGSQIHALSPLDKSPDTWVLSERWKYNKQWESVSERPQSSLASKLAEPLIEPHFKPLDYVETLAQLHEEIEHVAEHEKASLCLLQALIFKGLGESKFVRRSLGAAVNLAKMPLGKVIYKAWLQLEKKGEDLDNRSSSSDRHIGTALPNMVSQSAISEMRRGSCDSADMDTLSIDTLDEIITFSIGSEEVICGRQRIASLSVPFDTMLNGGFTESKLKQIDFSQSGVSVEAMRAVDEFSRTGSLPDLDINGLLEVLTFANRFCCEHIKEACDSALAKLVHTSHDALILIEYGLEESASLLVASCMEVLLQGLPGILHNPQVVALLSRADTRMFMKRTHSAFALYSLLSQVAMENDTTADQCIIFLECLRETAMPGRQKALALHQLGCSMLERKLYLDAYQLFEAAVEEGHHYSLAGLARVKYKLGHRKAALATLSSNVCNESPLGWMYVERSLYCDGEEKIAELNRATELDPTLTYPYKYRAARLMDESKVDEAIAEINRILGFKVTTDCLELRVYFCLTAQDYAGATRDVRALLTLNSKYTLYSGRVRASKLLDLLSPHIEQWNVADCWMQLYDRWSSVDDIGSLAVVHQMLEADPSKALLFFRQSLLLLRLNCPKSAMESLQRARENAPTEHERLVYEGWILYDTGHCEEAIMKAQKSIDLQRSFEAFFLKAYALADTNRDTEVSKQVVDLLKEALKCPSDGLRKGQALNNLGSVYVDCGELDLAADAYFSALEIRHTRAHQGLARVYYLKNDRSSAYEEMTKLIEKAKSNASAYEKRSEYCERSKSVADLNMVTQLDPLRTYPYRYRAAVLMDNHKEKEAIDELSRAIAFKVDLHLLHLRAAFYECIGDAASALRDCRAALSIDPTHMETMQLHGRVYSREP</sequence>
<organism evidence="3 4">
    <name type="scientific">Ceratopteris richardii</name>
    <name type="common">Triangle waterfern</name>
    <dbReference type="NCBI Taxonomy" id="49495"/>
    <lineage>
        <taxon>Eukaryota</taxon>
        <taxon>Viridiplantae</taxon>
        <taxon>Streptophyta</taxon>
        <taxon>Embryophyta</taxon>
        <taxon>Tracheophyta</taxon>
        <taxon>Polypodiopsida</taxon>
        <taxon>Polypodiidae</taxon>
        <taxon>Polypodiales</taxon>
        <taxon>Pteridineae</taxon>
        <taxon>Pteridaceae</taxon>
        <taxon>Parkerioideae</taxon>
        <taxon>Ceratopteris</taxon>
    </lineage>
</organism>
<dbReference type="AlphaFoldDB" id="A0A8T2S4E1"/>
<dbReference type="InterPro" id="IPR044631">
    <property type="entry name" value="ETO1-like"/>
</dbReference>
<dbReference type="GO" id="GO:0010105">
    <property type="term" value="P:negative regulation of ethylene-activated signaling pathway"/>
    <property type="evidence" value="ECO:0007669"/>
    <property type="project" value="InterPro"/>
</dbReference>
<feature type="repeat" description="TPR" evidence="2">
    <location>
        <begin position="725"/>
        <end position="758"/>
    </location>
</feature>
<dbReference type="Gene3D" id="1.25.40.10">
    <property type="entry name" value="Tetratricopeptide repeat domain"/>
    <property type="match status" value="3"/>
</dbReference>
<evidence type="ECO:0000313" key="3">
    <source>
        <dbReference type="EMBL" id="KAH7302705.1"/>
    </source>
</evidence>
<dbReference type="SUPFAM" id="SSF54695">
    <property type="entry name" value="POZ domain"/>
    <property type="match status" value="1"/>
</dbReference>
<evidence type="ECO:0000256" key="2">
    <source>
        <dbReference type="PROSITE-ProRule" id="PRU00339"/>
    </source>
</evidence>
<dbReference type="SMART" id="SM00028">
    <property type="entry name" value="TPR"/>
    <property type="match status" value="5"/>
</dbReference>
<accession>A0A8T2S4E1</accession>
<comment type="caution">
    <text evidence="3">The sequence shown here is derived from an EMBL/GenBank/DDBJ whole genome shotgun (WGS) entry which is preliminary data.</text>
</comment>
<dbReference type="OMA" id="IAYDECA"/>
<comment type="pathway">
    <text evidence="1">Protein modification; protein ubiquitination.</text>
</comment>
<evidence type="ECO:0000313" key="4">
    <source>
        <dbReference type="Proteomes" id="UP000825935"/>
    </source>
</evidence>
<dbReference type="Gene3D" id="3.30.710.10">
    <property type="entry name" value="Potassium Channel Kv1.1, Chain A"/>
    <property type="match status" value="1"/>
</dbReference>
<keyword evidence="4" id="KW-1185">Reference proteome</keyword>
<dbReference type="InterPro" id="IPR011990">
    <property type="entry name" value="TPR-like_helical_dom_sf"/>
</dbReference>
<dbReference type="InterPro" id="IPR011333">
    <property type="entry name" value="SKP1/BTB/POZ_sf"/>
</dbReference>
<dbReference type="PROSITE" id="PS50005">
    <property type="entry name" value="TPR"/>
    <property type="match status" value="1"/>
</dbReference>
<dbReference type="OrthoDB" id="9997739at2759"/>
<dbReference type="EMBL" id="CM035428">
    <property type="protein sequence ID" value="KAH7302707.1"/>
    <property type="molecule type" value="Genomic_DNA"/>
</dbReference>
<dbReference type="InterPro" id="IPR019734">
    <property type="entry name" value="TPR_rpt"/>
</dbReference>
<dbReference type="EMBL" id="CM035428">
    <property type="protein sequence ID" value="KAH7302705.1"/>
    <property type="molecule type" value="Genomic_DNA"/>
</dbReference>
<name>A0A8T2S4E1_CERRI</name>
<dbReference type="SUPFAM" id="SSF48452">
    <property type="entry name" value="TPR-like"/>
    <property type="match status" value="3"/>
</dbReference>
<evidence type="ECO:0000256" key="1">
    <source>
        <dbReference type="ARBA" id="ARBA00004906"/>
    </source>
</evidence>
<reference evidence="3 4" key="1">
    <citation type="submission" date="2021-08" db="EMBL/GenBank/DDBJ databases">
        <title>WGS assembly of Ceratopteris richardii.</title>
        <authorList>
            <person name="Marchant D.B."/>
            <person name="Chen G."/>
            <person name="Jenkins J."/>
            <person name="Shu S."/>
            <person name="Leebens-Mack J."/>
            <person name="Grimwood J."/>
            <person name="Schmutz J."/>
            <person name="Soltis P."/>
            <person name="Soltis D."/>
            <person name="Chen Z.-H."/>
        </authorList>
    </citation>
    <scope>NUCLEOTIDE SEQUENCE [LARGE SCALE GENOMIC DNA]</scope>
    <source>
        <strain evidence="3">Whitten #5841</strain>
        <tissue evidence="3">Leaf</tissue>
    </source>
</reference>